<feature type="signal peptide" evidence="1">
    <location>
        <begin position="1"/>
        <end position="26"/>
    </location>
</feature>
<name>A0ABP4WB28_9MICO</name>
<proteinExistence type="predicted"/>
<keyword evidence="3" id="KW-1185">Reference proteome</keyword>
<feature type="chain" id="PRO_5046846912" description="DUF3060 domain-containing protein" evidence="1">
    <location>
        <begin position="27"/>
        <end position="169"/>
    </location>
</feature>
<dbReference type="Proteomes" id="UP001501475">
    <property type="component" value="Unassembled WGS sequence"/>
</dbReference>
<evidence type="ECO:0000313" key="2">
    <source>
        <dbReference type="EMBL" id="GAA1749596.1"/>
    </source>
</evidence>
<accession>A0ABP4WB28</accession>
<organism evidence="2 3">
    <name type="scientific">Nostocoides vanveenii</name>
    <dbReference type="NCBI Taxonomy" id="330835"/>
    <lineage>
        <taxon>Bacteria</taxon>
        <taxon>Bacillati</taxon>
        <taxon>Actinomycetota</taxon>
        <taxon>Actinomycetes</taxon>
        <taxon>Micrococcales</taxon>
        <taxon>Intrasporangiaceae</taxon>
        <taxon>Nostocoides</taxon>
    </lineage>
</organism>
<evidence type="ECO:0008006" key="4">
    <source>
        <dbReference type="Google" id="ProtNLM"/>
    </source>
</evidence>
<protein>
    <recommendedName>
        <fullName evidence="4">DUF3060 domain-containing protein</fullName>
    </recommendedName>
</protein>
<sequence length="169" mass="16437">MSRSSIALAAATAAALIVGLSAPAQAAPAERLCRGTITGATTGSIRVPAGAACTINNANVRGAINVDARGSLTVNGAVIDRSVTAVGYTKVSVTNSRVGGAISLSTGGAIALTAVVVAGSVTLTANRQGTKVLKYNAISGKLSCTNNAPAPTGVANVVSGGKFGQCVRV</sequence>
<keyword evidence="1" id="KW-0732">Signal</keyword>
<dbReference type="EMBL" id="BAAAPN010000019">
    <property type="protein sequence ID" value="GAA1749596.1"/>
    <property type="molecule type" value="Genomic_DNA"/>
</dbReference>
<evidence type="ECO:0000256" key="1">
    <source>
        <dbReference type="SAM" id="SignalP"/>
    </source>
</evidence>
<reference evidence="3" key="1">
    <citation type="journal article" date="2019" name="Int. J. Syst. Evol. Microbiol.">
        <title>The Global Catalogue of Microorganisms (GCM) 10K type strain sequencing project: providing services to taxonomists for standard genome sequencing and annotation.</title>
        <authorList>
            <consortium name="The Broad Institute Genomics Platform"/>
            <consortium name="The Broad Institute Genome Sequencing Center for Infectious Disease"/>
            <person name="Wu L."/>
            <person name="Ma J."/>
        </authorList>
    </citation>
    <scope>NUCLEOTIDE SEQUENCE [LARGE SCALE GENOMIC DNA]</scope>
    <source>
        <strain evidence="3">JCM 15591</strain>
    </source>
</reference>
<evidence type="ECO:0000313" key="3">
    <source>
        <dbReference type="Proteomes" id="UP001501475"/>
    </source>
</evidence>
<dbReference type="RefSeq" id="WP_344062295.1">
    <property type="nucleotide sequence ID" value="NZ_BAAAPN010000019.1"/>
</dbReference>
<gene>
    <name evidence="2" type="ORF">GCM10009810_07500</name>
</gene>
<comment type="caution">
    <text evidence="2">The sequence shown here is derived from an EMBL/GenBank/DDBJ whole genome shotgun (WGS) entry which is preliminary data.</text>
</comment>